<name>A0AC54ZGK6_ORYAF</name>
<reference evidence="2" key="1">
    <citation type="submission" date="2025-08" db="UniProtKB">
        <authorList>
            <consortium name="RefSeq"/>
        </authorList>
    </citation>
    <scope>IDENTIFICATION</scope>
</reference>
<protein>
    <submittedName>
        <fullName evidence="2">Oxidation resistance protein 1</fullName>
    </submittedName>
</protein>
<gene>
    <name evidence="2" type="primary">OXR1</name>
</gene>
<sequence>MEYLTTFTGKGGRLLRGTANRLWGLGGSGEARQVRFEDYLREPAQGDPGCRSPSYWHPAPSSPEGPDTGQKKTLDKKDGRRMSFQKPKGTIEYTVESRDSLNSIALKFDTTPNELVQLNKLFSRAVVTGQVLYVPDPEYVSSVESSPSLSPISPLSPTSSEAEFDKTTNPDVVHQKEATSSSTFAGIRPTRVVSSTSEEEEAFTEKFLKINCKYITSGKGTVSGVLLVTPNNIMFDPHKTDPLVQENGCEEYGIMCPMEEVMSAAMYREILDSKIKESLPIDIEQLSVRDFCHVKKTRGNIDEIDPRVRDAGNDSASTAPRSTEESFSEDVFTESELSPIREELISSDEPRQEKSSGASSESMQNVNQTATECMTITSESASIPDHLKSNVGRSANEIETLSHKKDLNNVEMAIKEGAQVTNDSEEITDSKEQSTSIKGNGEQNFLLTENSLHQGESEKESMPCGEVKEFKQKQTINKGKLGKEQNRDSETEVEELRKLWKTHTLQQTKQQRDNIHQVSQKETKHKITTADGHVEGSALLKEKRRHRLHKFLCLRVGKPMRKTFVSQASATMQQYAQRDKKHEYWFAVPQERTDHLYAFFIQWSPEIYAEDTGEYTKEPGFIVVKKIEEPETNEDSTNEAAAREWEVVSVAEYHRRIDALNTEELRTLCRRLQITTREDINSKQVTPVKADLETDSFRPNLSDPSELLLPDQIEKLTKHLPPRTIGYPWTLVYGTGKHGTSLKTLYRTMSGLDTPVLMVIKDSDGQVFGALASEPLKVSDGFYGTGETFVFTFCPEFEVFKWTGDNMFFIKGDMDSLAFGGGGGEFALWLDGDLYHGRSHSCKTFGNHTLSKREDFFIQDIEIWAFE</sequence>
<evidence type="ECO:0000313" key="1">
    <source>
        <dbReference type="Proteomes" id="UP000694850"/>
    </source>
</evidence>
<organism evidence="1 2">
    <name type="scientific">Orycteropus afer afer</name>
    <dbReference type="NCBI Taxonomy" id="1230840"/>
    <lineage>
        <taxon>Eukaryota</taxon>
        <taxon>Metazoa</taxon>
        <taxon>Chordata</taxon>
        <taxon>Craniata</taxon>
        <taxon>Vertebrata</taxon>
        <taxon>Euteleostomi</taxon>
        <taxon>Mammalia</taxon>
        <taxon>Eutheria</taxon>
        <taxon>Afrotheria</taxon>
        <taxon>Tubulidentata</taxon>
        <taxon>Orycteropodidae</taxon>
        <taxon>Orycteropus</taxon>
    </lineage>
</organism>
<keyword evidence="1" id="KW-1185">Reference proteome</keyword>
<dbReference type="Proteomes" id="UP000694850">
    <property type="component" value="Unplaced"/>
</dbReference>
<evidence type="ECO:0000313" key="2">
    <source>
        <dbReference type="RefSeq" id="XP_042639576.1"/>
    </source>
</evidence>
<accession>A0AC54ZGK6</accession>
<proteinExistence type="predicted"/>
<dbReference type="RefSeq" id="XP_042639576.1">
    <property type="nucleotide sequence ID" value="XM_042783642.1"/>
</dbReference>